<sequence length="507" mass="55407">MQSGNMWDAAEPGDSPIQDSLGKHTYMANKTLERHVAPNRYDDHSHMPGKPGRATVPKINLASTKVTTYPRSHDSGTARDMDKSTAPETFNMGGRAKTTYDTEVIDDVGMANVSRHPRLKANDRTRKVKPYIREKYQEDGDNFSNNNNELGGENPAADNNWDLDGDEHVEITREYGYANPVLTGIIDNTVDDEAQSSLSAVAKSKTSPSLTYAPNYNDNIAEQRYTPKHTERNETGPRTTRPQPLKRGARPIPMRSRVEPLKPTAMSVTKLMEKLIYLGEAKWSEQIKCQNELSNIAGKYPELLKECDSAVLVEALRAVTMQANSGRSNVSKGGITCLGNLYNACGLMLNSGLGDVVDVCTRKAASGSPDFICTAANTTLAKICASASEVKLASILLQKHKANKSAQGVILNCLIILLNRMGPDMEKLKTLPDILTTAVEALTAGSLALRAAGKIILGQINEQQDVIQLLNKMRKGDDVARTASTALKKYKVEEKVKYLESLTANAI</sequence>
<feature type="compositionally biased region" description="Basic and acidic residues" evidence="1">
    <location>
        <begin position="71"/>
        <end position="85"/>
    </location>
</feature>
<gene>
    <name evidence="2" type="ORF">X943_000238</name>
</gene>
<name>A0AAD9GJ23_BABDI</name>
<feature type="compositionally biased region" description="Polar residues" evidence="1">
    <location>
        <begin position="204"/>
        <end position="220"/>
    </location>
</feature>
<keyword evidence="3" id="KW-1185">Reference proteome</keyword>
<dbReference type="AlphaFoldDB" id="A0AAD9GJ23"/>
<protein>
    <recommendedName>
        <fullName evidence="4">TOG domain-containing protein</fullName>
    </recommendedName>
</protein>
<evidence type="ECO:0000313" key="2">
    <source>
        <dbReference type="EMBL" id="KAK1939464.1"/>
    </source>
</evidence>
<feature type="region of interest" description="Disordered" evidence="1">
    <location>
        <begin position="68"/>
        <end position="94"/>
    </location>
</feature>
<dbReference type="SUPFAM" id="SSF48371">
    <property type="entry name" value="ARM repeat"/>
    <property type="match status" value="1"/>
</dbReference>
<reference evidence="2" key="2">
    <citation type="submission" date="2021-05" db="EMBL/GenBank/DDBJ databases">
        <authorList>
            <person name="Pain A."/>
        </authorList>
    </citation>
    <scope>NUCLEOTIDE SEQUENCE</scope>
    <source>
        <strain evidence="2">1802A</strain>
    </source>
</reference>
<reference evidence="2" key="1">
    <citation type="journal article" date="2014" name="Nucleic Acids Res.">
        <title>The evolutionary dynamics of variant antigen genes in Babesia reveal a history of genomic innovation underlying host-parasite interaction.</title>
        <authorList>
            <person name="Jackson A.P."/>
            <person name="Otto T.D."/>
            <person name="Darby A."/>
            <person name="Ramaprasad A."/>
            <person name="Xia D."/>
            <person name="Echaide I.E."/>
            <person name="Farber M."/>
            <person name="Gahlot S."/>
            <person name="Gamble J."/>
            <person name="Gupta D."/>
            <person name="Gupta Y."/>
            <person name="Jackson L."/>
            <person name="Malandrin L."/>
            <person name="Malas T.B."/>
            <person name="Moussa E."/>
            <person name="Nair M."/>
            <person name="Reid A.J."/>
            <person name="Sanders M."/>
            <person name="Sharma J."/>
            <person name="Tracey A."/>
            <person name="Quail M.A."/>
            <person name="Weir W."/>
            <person name="Wastling J.M."/>
            <person name="Hall N."/>
            <person name="Willadsen P."/>
            <person name="Lingelbach K."/>
            <person name="Shiels B."/>
            <person name="Tait A."/>
            <person name="Berriman M."/>
            <person name="Allred D.R."/>
            <person name="Pain A."/>
        </authorList>
    </citation>
    <scope>NUCLEOTIDE SEQUENCE</scope>
    <source>
        <strain evidence="2">1802A</strain>
    </source>
</reference>
<comment type="caution">
    <text evidence="2">The sequence shown here is derived from an EMBL/GenBank/DDBJ whole genome shotgun (WGS) entry which is preliminary data.</text>
</comment>
<dbReference type="Gene3D" id="1.25.10.10">
    <property type="entry name" value="Leucine-rich Repeat Variant"/>
    <property type="match status" value="1"/>
</dbReference>
<evidence type="ECO:0000313" key="3">
    <source>
        <dbReference type="Proteomes" id="UP001195914"/>
    </source>
</evidence>
<dbReference type="Proteomes" id="UP001195914">
    <property type="component" value="Unassembled WGS sequence"/>
</dbReference>
<accession>A0AAD9GJ23</accession>
<feature type="region of interest" description="Disordered" evidence="1">
    <location>
        <begin position="204"/>
        <end position="251"/>
    </location>
</feature>
<evidence type="ECO:0000256" key="1">
    <source>
        <dbReference type="SAM" id="MobiDB-lite"/>
    </source>
</evidence>
<organism evidence="2 3">
    <name type="scientific">Babesia divergens</name>
    <dbReference type="NCBI Taxonomy" id="32595"/>
    <lineage>
        <taxon>Eukaryota</taxon>
        <taxon>Sar</taxon>
        <taxon>Alveolata</taxon>
        <taxon>Apicomplexa</taxon>
        <taxon>Aconoidasida</taxon>
        <taxon>Piroplasmida</taxon>
        <taxon>Babesiidae</taxon>
        <taxon>Babesia</taxon>
    </lineage>
</organism>
<dbReference type="InterPro" id="IPR016024">
    <property type="entry name" value="ARM-type_fold"/>
</dbReference>
<proteinExistence type="predicted"/>
<dbReference type="EMBL" id="JAHBMH010000007">
    <property type="protein sequence ID" value="KAK1939464.1"/>
    <property type="molecule type" value="Genomic_DNA"/>
</dbReference>
<dbReference type="InterPro" id="IPR011989">
    <property type="entry name" value="ARM-like"/>
</dbReference>
<evidence type="ECO:0008006" key="4">
    <source>
        <dbReference type="Google" id="ProtNLM"/>
    </source>
</evidence>
<feature type="region of interest" description="Disordered" evidence="1">
    <location>
        <begin position="138"/>
        <end position="160"/>
    </location>
</feature>
<feature type="region of interest" description="Disordered" evidence="1">
    <location>
        <begin position="1"/>
        <end position="21"/>
    </location>
</feature>